<dbReference type="EMBL" id="JANDBD010000006">
    <property type="protein sequence ID" value="MCP9273776.1"/>
    <property type="molecule type" value="Genomic_DNA"/>
</dbReference>
<feature type="region of interest" description="Disordered" evidence="1">
    <location>
        <begin position="39"/>
        <end position="174"/>
    </location>
</feature>
<dbReference type="Gene3D" id="2.60.120.200">
    <property type="match status" value="1"/>
</dbReference>
<dbReference type="Pfam" id="PF00722">
    <property type="entry name" value="Glyco_hydro_16"/>
    <property type="match status" value="1"/>
</dbReference>
<dbReference type="Gene3D" id="2.130.10.10">
    <property type="entry name" value="YVTN repeat-like/Quinoprotein amine dehydrogenase"/>
    <property type="match status" value="2"/>
</dbReference>
<dbReference type="SUPFAM" id="SSF49899">
    <property type="entry name" value="Concanavalin A-like lectins/glucanases"/>
    <property type="match status" value="1"/>
</dbReference>
<accession>A0ABT1M3N6</accession>
<protein>
    <submittedName>
        <fullName evidence="4">Family 16 glycosylhydrolase</fullName>
    </submittedName>
</protein>
<dbReference type="CDD" id="cd08023">
    <property type="entry name" value="GH16_laminarinase_like"/>
    <property type="match status" value="1"/>
</dbReference>
<sequence length="901" mass="90879">MTDNRNSLPDASHHARYIGRVGGLAIALGVGLSIAGLTGAPTASADSDTTGGASSSSSSSSTDSGSGSPSSSNDEAADKAVKGSTDTKSPTAEQSDSTSESSAASADSTAKADDETAAPTKKSTRHRSSDRTSSTPAAKQPERAPAAAAAGTQPSARRAEAVDSDATPTASTAHVTPTAVAATAAAPAALRAVAADSVDTPKAPARAIAVWSVLATATRQAEEFMRSIVRDISNSLAALSRSISTVATPMPTALRVTAVSNAAPSASPPTFGTPDPVTGAVSGALNVTDPNGDPLTYTVKTAPPGGTVTVAANGTFRYTPSQATRLLAGATLAPDTDRFVVSVTDGSASTSVTVDVPVHSGQLSAGKATQVGLSPSGIVTHGDRIYTANTSSNTITAIDARTNAVIASVPVGKAPTHVAVSPDGSVLYVANSGSNTVSAISTVTGATLATMAVGGSPQGLAVNPAGTRIYVTNTASNSVTVLNAATRQTVSTIKVGAAPTGVAISADGARVYIANRGANTVSAIQTATNTVAATYSVGTTPQSVVLNSAGTRLYVTNVGSDNVTVINTSSGARVATITVGDQPFGMVLSRDGSLGYVVNGDSTMSVINTATNTKVTGTLRIESTLGSMVAVSPDGNTVYTTFAGGTTYRTTSLVHFDPPPSNPGSAAPAVVDNFTGAAGTKPDSALWSPYLAAGGATGELAAYTDSARNASLDGNGNLVIRAIKEPITVPGYGTFDYSSAFLSTQDKLEFTYGTVAARIKFPAEQGLLPAFWMLASDTETVGWPLAGEIDVMEVANTGTFQGSSMHGAGYDLSTAITGDLSAAFHEYWVRWEPNKITTGVDGVTLATFTPDSLPPGSPWTYNNRSMYAILNLSVGSPFGQPDATTELPAAMVVDWFRYTPL</sequence>
<evidence type="ECO:0000313" key="4">
    <source>
        <dbReference type="EMBL" id="MCP9273776.1"/>
    </source>
</evidence>
<dbReference type="PROSITE" id="PS51762">
    <property type="entry name" value="GH16_2"/>
    <property type="match status" value="1"/>
</dbReference>
<dbReference type="PANTHER" id="PTHR47197">
    <property type="entry name" value="PROTEIN NIRF"/>
    <property type="match status" value="1"/>
</dbReference>
<proteinExistence type="predicted"/>
<gene>
    <name evidence="4" type="ORF">NM203_16425</name>
</gene>
<dbReference type="InterPro" id="IPR051200">
    <property type="entry name" value="Host-pathogen_enzymatic-act"/>
</dbReference>
<dbReference type="Pfam" id="PF10282">
    <property type="entry name" value="Lactonase"/>
    <property type="match status" value="1"/>
</dbReference>
<evidence type="ECO:0000313" key="5">
    <source>
        <dbReference type="Proteomes" id="UP001651690"/>
    </source>
</evidence>
<dbReference type="RefSeq" id="WP_255061083.1">
    <property type="nucleotide sequence ID" value="NZ_JANDBD010000006.1"/>
</dbReference>
<feature type="domain" description="GH16" evidence="3">
    <location>
        <begin position="652"/>
        <end position="901"/>
    </location>
</feature>
<evidence type="ECO:0000256" key="1">
    <source>
        <dbReference type="SAM" id="MobiDB-lite"/>
    </source>
</evidence>
<comment type="caution">
    <text evidence="4">The sequence shown here is derived from an EMBL/GenBank/DDBJ whole genome shotgun (WGS) entry which is preliminary data.</text>
</comment>
<feature type="compositionally biased region" description="Low complexity" evidence="1">
    <location>
        <begin position="39"/>
        <end position="72"/>
    </location>
</feature>
<name>A0ABT1M3N6_9MYCO</name>
<evidence type="ECO:0000259" key="3">
    <source>
        <dbReference type="PROSITE" id="PS51762"/>
    </source>
</evidence>
<reference evidence="4 5" key="1">
    <citation type="submission" date="2022-06" db="EMBL/GenBank/DDBJ databases">
        <title>Mycolicibacterium sp. CAU 1645 isolated from seawater.</title>
        <authorList>
            <person name="Kim W."/>
        </authorList>
    </citation>
    <scope>NUCLEOTIDE SEQUENCE [LARGE SCALE GENOMIC DNA]</scope>
    <source>
        <strain evidence="4 5">CAU 1645</strain>
    </source>
</reference>
<keyword evidence="2" id="KW-0812">Transmembrane</keyword>
<dbReference type="InterPro" id="IPR011964">
    <property type="entry name" value="YVTN_b-propeller_repeat"/>
</dbReference>
<dbReference type="InterPro" id="IPR000757">
    <property type="entry name" value="Beta-glucanase-like"/>
</dbReference>
<dbReference type="PANTHER" id="PTHR47197:SF3">
    <property type="entry name" value="DIHYDRO-HEME D1 DEHYDROGENASE"/>
    <property type="match status" value="1"/>
</dbReference>
<dbReference type="SUPFAM" id="SSF51004">
    <property type="entry name" value="C-terminal (heme d1) domain of cytochrome cd1-nitrite reductase"/>
    <property type="match status" value="1"/>
</dbReference>
<dbReference type="Proteomes" id="UP001651690">
    <property type="component" value="Unassembled WGS sequence"/>
</dbReference>
<keyword evidence="2" id="KW-0472">Membrane</keyword>
<dbReference type="InterPro" id="IPR015943">
    <property type="entry name" value="WD40/YVTN_repeat-like_dom_sf"/>
</dbReference>
<dbReference type="InterPro" id="IPR011048">
    <property type="entry name" value="Haem_d1_sf"/>
</dbReference>
<keyword evidence="2" id="KW-1133">Transmembrane helix</keyword>
<organism evidence="4 5">
    <name type="scientific">Mycolicibacterium arenosum</name>
    <dbReference type="NCBI Taxonomy" id="2952157"/>
    <lineage>
        <taxon>Bacteria</taxon>
        <taxon>Bacillati</taxon>
        <taxon>Actinomycetota</taxon>
        <taxon>Actinomycetes</taxon>
        <taxon>Mycobacteriales</taxon>
        <taxon>Mycobacteriaceae</taxon>
        <taxon>Mycolicibacterium</taxon>
    </lineage>
</organism>
<dbReference type="InterPro" id="IPR019405">
    <property type="entry name" value="Lactonase_7-beta_prop"/>
</dbReference>
<feature type="compositionally biased region" description="Low complexity" evidence="1">
    <location>
        <begin position="131"/>
        <end position="156"/>
    </location>
</feature>
<feature type="transmembrane region" description="Helical" evidence="2">
    <location>
        <begin position="21"/>
        <end position="40"/>
    </location>
</feature>
<dbReference type="NCBIfam" id="TIGR02276">
    <property type="entry name" value="beta_rpt_yvtn"/>
    <property type="match status" value="5"/>
</dbReference>
<dbReference type="Pfam" id="PF17963">
    <property type="entry name" value="Big_9"/>
    <property type="match status" value="1"/>
</dbReference>
<keyword evidence="5" id="KW-1185">Reference proteome</keyword>
<evidence type="ECO:0000256" key="2">
    <source>
        <dbReference type="SAM" id="Phobius"/>
    </source>
</evidence>
<dbReference type="SUPFAM" id="SSF63825">
    <property type="entry name" value="YWTD domain"/>
    <property type="match status" value="1"/>
</dbReference>
<dbReference type="InterPro" id="IPR013320">
    <property type="entry name" value="ConA-like_dom_sf"/>
</dbReference>
<feature type="compositionally biased region" description="Low complexity" evidence="1">
    <location>
        <begin position="91"/>
        <end position="109"/>
    </location>
</feature>